<gene>
    <name evidence="2" type="ORF">C8F04DRAFT_1184882</name>
</gene>
<proteinExistence type="predicted"/>
<evidence type="ECO:0000313" key="3">
    <source>
        <dbReference type="Proteomes" id="UP001218188"/>
    </source>
</evidence>
<organism evidence="2 3">
    <name type="scientific">Mycena alexandri</name>
    <dbReference type="NCBI Taxonomy" id="1745969"/>
    <lineage>
        <taxon>Eukaryota</taxon>
        <taxon>Fungi</taxon>
        <taxon>Dikarya</taxon>
        <taxon>Basidiomycota</taxon>
        <taxon>Agaricomycotina</taxon>
        <taxon>Agaricomycetes</taxon>
        <taxon>Agaricomycetidae</taxon>
        <taxon>Agaricales</taxon>
        <taxon>Marasmiineae</taxon>
        <taxon>Mycenaceae</taxon>
        <taxon>Mycena</taxon>
    </lineage>
</organism>
<evidence type="ECO:0000313" key="2">
    <source>
        <dbReference type="EMBL" id="KAJ7032690.1"/>
    </source>
</evidence>
<evidence type="ECO:0000256" key="1">
    <source>
        <dbReference type="SAM" id="MobiDB-lite"/>
    </source>
</evidence>
<keyword evidence="3" id="KW-1185">Reference proteome</keyword>
<reference evidence="2" key="1">
    <citation type="submission" date="2023-03" db="EMBL/GenBank/DDBJ databases">
        <title>Massive genome expansion in bonnet fungi (Mycena s.s.) driven by repeated elements and novel gene families across ecological guilds.</title>
        <authorList>
            <consortium name="Lawrence Berkeley National Laboratory"/>
            <person name="Harder C.B."/>
            <person name="Miyauchi S."/>
            <person name="Viragh M."/>
            <person name="Kuo A."/>
            <person name="Thoen E."/>
            <person name="Andreopoulos B."/>
            <person name="Lu D."/>
            <person name="Skrede I."/>
            <person name="Drula E."/>
            <person name="Henrissat B."/>
            <person name="Morin E."/>
            <person name="Kohler A."/>
            <person name="Barry K."/>
            <person name="LaButti K."/>
            <person name="Morin E."/>
            <person name="Salamov A."/>
            <person name="Lipzen A."/>
            <person name="Mereny Z."/>
            <person name="Hegedus B."/>
            <person name="Baldrian P."/>
            <person name="Stursova M."/>
            <person name="Weitz H."/>
            <person name="Taylor A."/>
            <person name="Grigoriev I.V."/>
            <person name="Nagy L.G."/>
            <person name="Martin F."/>
            <person name="Kauserud H."/>
        </authorList>
    </citation>
    <scope>NUCLEOTIDE SEQUENCE</scope>
    <source>
        <strain evidence="2">CBHHK200</strain>
    </source>
</reference>
<feature type="non-terminal residue" evidence="2">
    <location>
        <position position="333"/>
    </location>
</feature>
<feature type="region of interest" description="Disordered" evidence="1">
    <location>
        <begin position="1"/>
        <end position="23"/>
    </location>
</feature>
<comment type="caution">
    <text evidence="2">The sequence shown here is derived from an EMBL/GenBank/DDBJ whole genome shotgun (WGS) entry which is preliminary data.</text>
</comment>
<name>A0AAD6X1X8_9AGAR</name>
<feature type="compositionally biased region" description="Acidic residues" evidence="1">
    <location>
        <begin position="13"/>
        <end position="22"/>
    </location>
</feature>
<dbReference type="Proteomes" id="UP001218188">
    <property type="component" value="Unassembled WGS sequence"/>
</dbReference>
<dbReference type="EMBL" id="JARJCM010000071">
    <property type="protein sequence ID" value="KAJ7032690.1"/>
    <property type="molecule type" value="Genomic_DNA"/>
</dbReference>
<dbReference type="AlphaFoldDB" id="A0AAD6X1X8"/>
<sequence>MSVLIGLQRPVCEDEDEEQSAEEEQKLIIDPCREHDGQHRSYFLNVDGTAVVEGSAIFKFLVSQRILRPRPLAGTNSAPALKAALSWLSVKNGQLENTKTTDLPRPLRFGCAVAVSTPHSWTVSARLLTFTAIQFEQWIKNHILCSCANMRKSAQVHPARYGALFTDAPAWSPYRKFVQGSNTFHTDDINPHREARLQSNLIPFNSLTTLCCRFHLPPTFHLCVQIRRVPQVQGRVPAAWQLLGPVPNLLVPGPTTRLTENNATQCPTRNAENIDPPLGKAQPPLTPRHHCVYVFFVTVPDHQTVQMLERLERTDQSVWDLLLIDIVNTHITA</sequence>
<protein>
    <submittedName>
        <fullName evidence="2">Uncharacterized protein</fullName>
    </submittedName>
</protein>
<accession>A0AAD6X1X8</accession>